<dbReference type="Proteomes" id="UP001063166">
    <property type="component" value="Unassembled WGS sequence"/>
</dbReference>
<name>A0A9P3PHV1_LYOSH</name>
<keyword evidence="1" id="KW-0812">Transmembrane</keyword>
<sequence>MADDKTTANQFSAHDDPSTRIWSSYISGAEKYNRDLARSWKGDMDAILIFAGLFSASVTAFIIESYKTLSPAPQDTTNALLAQISRQLAAMSNTSAEYNLASVTSGSLTSTSPVPSTSTLTCNILWFLSLGSSLASALSATLVEQWVRNYLQATESRPVPHERARICAYLHGGLEKFKMGALVEAIPMLLHVSLLLFFAGLAEFLRPVSWAISYLTVGMLITCIMLYGLATIVPVYRRDCPYQTPLSGLWWKIMQLLRRVLRNRHDVADSPMSFSSTMAEAREAEALAISPERDQRDFNAMTWTLENLRHESEFEAFVEVIPRVVAGFDYSAKLLLHRLFHHPNLAVRLGHRIPRLLISCTGGILDPVVCQKRAAACLAAIWSLSMMAVPTGSDSSSPDSSTLRFDEFTLRDIHTVKAGMPGIKGYAISSATVIAQGLIDKHIERASAEESILALFTRGGRMGRQIEWVRPPNKADAQFGNPVQVIHMIRRAMAALEKHLGSGEAMASPITSVVFSAAYGAIRKLFAIVQHPPPDVNAAEIELEALKFVRSFLTQANQAGFSLALDYIAHVLKSRSLPYEAFNTFRRIFLKINFERSLSVESQIRFVSYLDDALELDSEGSTHMPQSMINIILGLTRAVDDPTCALKAKTIISRCMHSFPSEDEAQKALAVLDKALPQPQPTLDLFTSHMYSNIKLDKGPAQPHVRGPTVVADIAGVSMGRKHETA</sequence>
<feature type="transmembrane region" description="Helical" evidence="1">
    <location>
        <begin position="46"/>
        <end position="63"/>
    </location>
</feature>
<dbReference type="AlphaFoldDB" id="A0A9P3PHV1"/>
<dbReference type="EMBL" id="BRPK01000003">
    <property type="protein sequence ID" value="GLB35749.1"/>
    <property type="molecule type" value="Genomic_DNA"/>
</dbReference>
<keyword evidence="1" id="KW-1133">Transmembrane helix</keyword>
<reference evidence="3" key="1">
    <citation type="submission" date="2022-07" db="EMBL/GenBank/DDBJ databases">
        <title>The genome of Lyophyllum shimeji provides insight into the initial evolution of ectomycorrhizal fungal genome.</title>
        <authorList>
            <person name="Kobayashi Y."/>
            <person name="Shibata T."/>
            <person name="Hirakawa H."/>
            <person name="Shigenobu S."/>
            <person name="Nishiyama T."/>
            <person name="Yamada A."/>
            <person name="Hasebe M."/>
            <person name="Kawaguchi M."/>
        </authorList>
    </citation>
    <scope>NUCLEOTIDE SEQUENCE</scope>
    <source>
        <strain evidence="3">AT787</strain>
    </source>
</reference>
<keyword evidence="4" id="KW-1185">Reference proteome</keyword>
<evidence type="ECO:0000259" key="2">
    <source>
        <dbReference type="Pfam" id="PF20153"/>
    </source>
</evidence>
<feature type="transmembrane region" description="Helical" evidence="1">
    <location>
        <begin position="208"/>
        <end position="229"/>
    </location>
</feature>
<dbReference type="OrthoDB" id="2995154at2759"/>
<evidence type="ECO:0000313" key="3">
    <source>
        <dbReference type="EMBL" id="GLB35749.1"/>
    </source>
</evidence>
<evidence type="ECO:0000313" key="4">
    <source>
        <dbReference type="Proteomes" id="UP001063166"/>
    </source>
</evidence>
<keyword evidence="1" id="KW-0472">Membrane</keyword>
<organism evidence="3 4">
    <name type="scientific">Lyophyllum shimeji</name>
    <name type="common">Hon-shimeji</name>
    <name type="synonym">Tricholoma shimeji</name>
    <dbReference type="NCBI Taxonomy" id="47721"/>
    <lineage>
        <taxon>Eukaryota</taxon>
        <taxon>Fungi</taxon>
        <taxon>Dikarya</taxon>
        <taxon>Basidiomycota</taxon>
        <taxon>Agaricomycotina</taxon>
        <taxon>Agaricomycetes</taxon>
        <taxon>Agaricomycetidae</taxon>
        <taxon>Agaricales</taxon>
        <taxon>Tricholomatineae</taxon>
        <taxon>Lyophyllaceae</taxon>
        <taxon>Lyophyllum</taxon>
    </lineage>
</organism>
<feature type="transmembrane region" description="Helical" evidence="1">
    <location>
        <begin position="181"/>
        <end position="202"/>
    </location>
</feature>
<dbReference type="Pfam" id="PF20153">
    <property type="entry name" value="DUF6535"/>
    <property type="match status" value="1"/>
</dbReference>
<accession>A0A9P3PHV1</accession>
<evidence type="ECO:0000256" key="1">
    <source>
        <dbReference type="SAM" id="Phobius"/>
    </source>
</evidence>
<protein>
    <recommendedName>
        <fullName evidence="2">DUF6535 domain-containing protein</fullName>
    </recommendedName>
</protein>
<proteinExistence type="predicted"/>
<dbReference type="InterPro" id="IPR045338">
    <property type="entry name" value="DUF6535"/>
</dbReference>
<feature type="domain" description="DUF6535" evidence="2">
    <location>
        <begin position="22"/>
        <end position="205"/>
    </location>
</feature>
<comment type="caution">
    <text evidence="3">The sequence shown here is derived from an EMBL/GenBank/DDBJ whole genome shotgun (WGS) entry which is preliminary data.</text>
</comment>
<gene>
    <name evidence="3" type="ORF">LshimejAT787_0300370</name>
</gene>